<accession>A0A4Z0L535</accession>
<keyword evidence="2" id="KW-1185">Reference proteome</keyword>
<evidence type="ECO:0000313" key="1">
    <source>
        <dbReference type="EMBL" id="TGD57492.1"/>
    </source>
</evidence>
<sequence length="457" mass="52089">MIANITEEYTILSEKISEFRRGNAFPSRIDTNDDMVPEAFRNYGYPVTAWPILINEEMTAQLMELSVKIPKLLQQIPDLYFNKNMEKIADFYFEGDEMMAELGMMCHEKNLELGCRLDLTYTEDGFKILEANIGSSLGGWQIQSLESVIRRNHPALSEKDHANHYRTRNTLQIYMNYLIGQVIKHIGKENKTLNLFVDMRDMEDGPEKQLNIAFFDDLFKQELAKFGLEGEACTGDMKALELISGNLYMVDKIIHSVIVLSLDSEISPAVFRAFIMDNVYFPDHLGLRMLGDKRNLSILRELALEGRFSPEENELILKNIPWTAPVGHTKTIFRQQEYDLPALLRDNREKFVIKASRGYQGKDVFVGKYLNDGQWQEALDLALTTDAFIAQEFSDSIGFSAPNEHNQWTPHKLIWGAFGFGDSYGGVWVRMSEVTSDVGVINSATGAVEAIVFEIID</sequence>
<proteinExistence type="predicted"/>
<name>A0A4Z0L535_9FLAO</name>
<comment type="caution">
    <text evidence="1">The sequence shown here is derived from an EMBL/GenBank/DDBJ whole genome shotgun (WGS) entry which is preliminary data.</text>
</comment>
<reference evidence="1 2" key="1">
    <citation type="submission" date="2019-04" db="EMBL/GenBank/DDBJ databases">
        <title>Flavobacterium sp. strain DS2-A Genome sequencing and assembly.</title>
        <authorList>
            <person name="Kim I."/>
        </authorList>
    </citation>
    <scope>NUCLEOTIDE SEQUENCE [LARGE SCALE GENOMIC DNA]</scope>
    <source>
        <strain evidence="1 2">DS2-A</strain>
    </source>
</reference>
<organism evidence="1 2">
    <name type="scientific">Flavobacterium humi</name>
    <dbReference type="NCBI Taxonomy" id="2562683"/>
    <lineage>
        <taxon>Bacteria</taxon>
        <taxon>Pseudomonadati</taxon>
        <taxon>Bacteroidota</taxon>
        <taxon>Flavobacteriia</taxon>
        <taxon>Flavobacteriales</taxon>
        <taxon>Flavobacteriaceae</taxon>
        <taxon>Flavobacterium</taxon>
    </lineage>
</organism>
<dbReference type="Proteomes" id="UP000297407">
    <property type="component" value="Unassembled WGS sequence"/>
</dbReference>
<protein>
    <recommendedName>
        <fullName evidence="3">Glutathionylspermidine synthase pre-ATP-grasp-like domain-containing protein</fullName>
    </recommendedName>
</protein>
<dbReference type="SUPFAM" id="SSF56059">
    <property type="entry name" value="Glutathione synthetase ATP-binding domain-like"/>
    <property type="match status" value="1"/>
</dbReference>
<dbReference type="AlphaFoldDB" id="A0A4Z0L535"/>
<evidence type="ECO:0000313" key="2">
    <source>
        <dbReference type="Proteomes" id="UP000297407"/>
    </source>
</evidence>
<evidence type="ECO:0008006" key="3">
    <source>
        <dbReference type="Google" id="ProtNLM"/>
    </source>
</evidence>
<dbReference type="EMBL" id="SRLH01000005">
    <property type="protein sequence ID" value="TGD57492.1"/>
    <property type="molecule type" value="Genomic_DNA"/>
</dbReference>
<dbReference type="RefSeq" id="WP_135526483.1">
    <property type="nucleotide sequence ID" value="NZ_SRLH01000005.1"/>
</dbReference>
<gene>
    <name evidence="1" type="ORF">E4635_09870</name>
</gene>
<dbReference type="OrthoDB" id="1299052at2"/>